<dbReference type="CDD" id="cd14498">
    <property type="entry name" value="DSP"/>
    <property type="match status" value="1"/>
</dbReference>
<proteinExistence type="predicted"/>
<dbReference type="InterPro" id="IPR029021">
    <property type="entry name" value="Prot-tyrosine_phosphatase-like"/>
</dbReference>
<dbReference type="Gene3D" id="3.90.190.10">
    <property type="entry name" value="Protein tyrosine phosphatase superfamily"/>
    <property type="match status" value="1"/>
</dbReference>
<name>A0A7S1B1M2_NOCSC</name>
<evidence type="ECO:0000259" key="1">
    <source>
        <dbReference type="PROSITE" id="PS50056"/>
    </source>
</evidence>
<gene>
    <name evidence="2" type="ORF">NSCI0253_LOCUS46509</name>
</gene>
<protein>
    <recommendedName>
        <fullName evidence="1">Tyrosine specific protein phosphatases domain-containing protein</fullName>
    </recommendedName>
</protein>
<sequence length="215" mass="23610">MKGGARLDYAAEGRALLERVNLNLPGAPQKYDNANAVYRHPNGATLFVGNVVIASSRTELESLGISRIVFCQDGDDGEGSMTFASDPAFKYLHYPIGRWRDGRRRGKLEDGEAGWRDSVFYGDVLSTPANTGAYFQRLFDFVEEELECKQNVLIHCLAGAHRAGTAGIACLMYFGNLDAKTATLTAQVARPVVDPIGDFPLLLESLDRFRASERT</sequence>
<dbReference type="Pfam" id="PF00782">
    <property type="entry name" value="DSPc"/>
    <property type="match status" value="1"/>
</dbReference>
<feature type="domain" description="Tyrosine specific protein phosphatases" evidence="1">
    <location>
        <begin position="136"/>
        <end position="191"/>
    </location>
</feature>
<accession>A0A7S1B1M2</accession>
<dbReference type="SUPFAM" id="SSF52799">
    <property type="entry name" value="(Phosphotyrosine protein) phosphatases II"/>
    <property type="match status" value="1"/>
</dbReference>
<dbReference type="InterPro" id="IPR000340">
    <property type="entry name" value="Dual-sp_phosphatase_cat-dom"/>
</dbReference>
<organism evidence="2">
    <name type="scientific">Noctiluca scintillans</name>
    <name type="common">Sea sparkle</name>
    <name type="synonym">Red tide dinoflagellate</name>
    <dbReference type="NCBI Taxonomy" id="2966"/>
    <lineage>
        <taxon>Eukaryota</taxon>
        <taxon>Sar</taxon>
        <taxon>Alveolata</taxon>
        <taxon>Dinophyceae</taxon>
        <taxon>Noctilucales</taxon>
        <taxon>Noctilucaceae</taxon>
        <taxon>Noctiluca</taxon>
    </lineage>
</organism>
<dbReference type="PROSITE" id="PS50056">
    <property type="entry name" value="TYR_PHOSPHATASE_2"/>
    <property type="match status" value="1"/>
</dbReference>
<reference evidence="2" key="1">
    <citation type="submission" date="2021-01" db="EMBL/GenBank/DDBJ databases">
        <authorList>
            <person name="Corre E."/>
            <person name="Pelletier E."/>
            <person name="Niang G."/>
            <person name="Scheremetjew M."/>
            <person name="Finn R."/>
            <person name="Kale V."/>
            <person name="Holt S."/>
            <person name="Cochrane G."/>
            <person name="Meng A."/>
            <person name="Brown T."/>
            <person name="Cohen L."/>
        </authorList>
    </citation>
    <scope>NUCLEOTIDE SEQUENCE</scope>
</reference>
<dbReference type="EMBL" id="HBFQ01065485">
    <property type="protein sequence ID" value="CAD8872152.1"/>
    <property type="molecule type" value="Transcribed_RNA"/>
</dbReference>
<dbReference type="InterPro" id="IPR000387">
    <property type="entry name" value="Tyr_Pase_dom"/>
</dbReference>
<evidence type="ECO:0000313" key="2">
    <source>
        <dbReference type="EMBL" id="CAD8872152.1"/>
    </source>
</evidence>
<dbReference type="AlphaFoldDB" id="A0A7S1B1M2"/>